<comment type="similarity">
    <text evidence="2 10">Belongs to the CDP-alcohol phosphatidyltransferase class-II family.</text>
</comment>
<keyword evidence="5" id="KW-0677">Repeat</keyword>
<comment type="caution">
    <text evidence="12">The sequence shown here is derived from an EMBL/GenBank/DDBJ whole genome shotgun (WGS) entry which is preliminary data.</text>
</comment>
<proteinExistence type="inferred from homology"/>
<keyword evidence="10" id="KW-0067">ATP-binding</keyword>
<accession>A0AAV5QER5</accession>
<dbReference type="AlphaFoldDB" id="A0AAV5QER5"/>
<dbReference type="PIRSF" id="PIRSF000850">
    <property type="entry name" value="Phospholipase_D_PSS"/>
    <property type="match status" value="1"/>
</dbReference>
<reference evidence="12 13" key="1">
    <citation type="journal article" date="2023" name="Elife">
        <title>Identification of key yeast species and microbe-microbe interactions impacting larval growth of Drosophila in the wild.</title>
        <authorList>
            <person name="Mure A."/>
            <person name="Sugiura Y."/>
            <person name="Maeda R."/>
            <person name="Honda K."/>
            <person name="Sakurai N."/>
            <person name="Takahashi Y."/>
            <person name="Watada M."/>
            <person name="Katoh T."/>
            <person name="Gotoh A."/>
            <person name="Gotoh Y."/>
            <person name="Taniguchi I."/>
            <person name="Nakamura K."/>
            <person name="Hayashi T."/>
            <person name="Katayama T."/>
            <person name="Uemura T."/>
            <person name="Hattori Y."/>
        </authorList>
    </citation>
    <scope>NUCLEOTIDE SEQUENCE [LARGE SCALE GENOMIC DNA]</scope>
    <source>
        <strain evidence="12 13">SC-9</strain>
    </source>
</reference>
<comment type="subcellular location">
    <subcellularLocation>
        <location evidence="10">Mitochondrion</location>
    </subcellularLocation>
</comment>
<evidence type="ECO:0000256" key="9">
    <source>
        <dbReference type="ARBA" id="ARBA00048586"/>
    </source>
</evidence>
<organism evidence="12 13">
    <name type="scientific">Saccharomycopsis crataegensis</name>
    <dbReference type="NCBI Taxonomy" id="43959"/>
    <lineage>
        <taxon>Eukaryota</taxon>
        <taxon>Fungi</taxon>
        <taxon>Dikarya</taxon>
        <taxon>Ascomycota</taxon>
        <taxon>Saccharomycotina</taxon>
        <taxon>Saccharomycetes</taxon>
        <taxon>Saccharomycopsidaceae</taxon>
        <taxon>Saccharomycopsis</taxon>
    </lineage>
</organism>
<dbReference type="PANTHER" id="PTHR12586">
    <property type="entry name" value="CDP-DIACYLGLYCEROL--SERINE O-PHOSPHATIDYLTRANSFERASE"/>
    <property type="match status" value="1"/>
</dbReference>
<dbReference type="GO" id="GO:0005739">
    <property type="term" value="C:mitochondrion"/>
    <property type="evidence" value="ECO:0007669"/>
    <property type="project" value="UniProtKB-SubCell"/>
</dbReference>
<gene>
    <name evidence="12" type="ORF">DASC09_001590</name>
</gene>
<dbReference type="Gene3D" id="3.30.870.10">
    <property type="entry name" value="Endonuclease Chain A"/>
    <property type="match status" value="2"/>
</dbReference>
<evidence type="ECO:0000256" key="1">
    <source>
        <dbReference type="ARBA" id="ARBA00005042"/>
    </source>
</evidence>
<dbReference type="PROSITE" id="PS50035">
    <property type="entry name" value="PLD"/>
    <property type="match status" value="1"/>
</dbReference>
<dbReference type="GeneID" id="90070813"/>
<dbReference type="GO" id="GO:0005524">
    <property type="term" value="F:ATP binding"/>
    <property type="evidence" value="ECO:0007669"/>
    <property type="project" value="UniProtKB-KW"/>
</dbReference>
<keyword evidence="8 10" id="KW-1208">Phospholipid metabolism</keyword>
<dbReference type="Pfam" id="PF13091">
    <property type="entry name" value="PLDc_2"/>
    <property type="match status" value="1"/>
</dbReference>
<keyword evidence="10" id="KW-0496">Mitochondrion</keyword>
<evidence type="ECO:0000256" key="10">
    <source>
        <dbReference type="RuleBase" id="RU365024"/>
    </source>
</evidence>
<evidence type="ECO:0000259" key="11">
    <source>
        <dbReference type="PROSITE" id="PS50035"/>
    </source>
</evidence>
<dbReference type="GO" id="GO:0008444">
    <property type="term" value="F:CDP-diacylglycerol-glycerol-3-phosphate 3-phosphatidyltransferase activity"/>
    <property type="evidence" value="ECO:0007669"/>
    <property type="project" value="UniProtKB-EC"/>
</dbReference>
<dbReference type="InterPro" id="IPR025202">
    <property type="entry name" value="PLD-like_dom"/>
</dbReference>
<keyword evidence="10" id="KW-0547">Nucleotide-binding</keyword>
<dbReference type="SUPFAM" id="SSF56024">
    <property type="entry name" value="Phospholipase D/nuclease"/>
    <property type="match status" value="2"/>
</dbReference>
<dbReference type="PANTHER" id="PTHR12586:SF1">
    <property type="entry name" value="CDP-DIACYLGLYCEROL--GLYCEROL-3-PHOSPHATE 3-PHOSPHATIDYLTRANSFERASE, MITOCHONDRIAL"/>
    <property type="match status" value="1"/>
</dbReference>
<comment type="function">
    <text evidence="10">Functions in the biosynthesis of the anionic phospholipids phosphatidylglycerol and cardiolipin.</text>
</comment>
<dbReference type="Proteomes" id="UP001360560">
    <property type="component" value="Unassembled WGS sequence"/>
</dbReference>
<evidence type="ECO:0000256" key="4">
    <source>
        <dbReference type="ARBA" id="ARBA00022679"/>
    </source>
</evidence>
<keyword evidence="6 10" id="KW-0443">Lipid metabolism</keyword>
<evidence type="ECO:0000256" key="8">
    <source>
        <dbReference type="ARBA" id="ARBA00023264"/>
    </source>
</evidence>
<comment type="pathway">
    <text evidence="1 10">Phospholipid metabolism; phosphatidylglycerol biosynthesis; phosphatidylglycerol from CDP-diacylglycerol: step 1/2.</text>
</comment>
<dbReference type="CDD" id="cd09137">
    <property type="entry name" value="PLDc_PGS1_euk_2"/>
    <property type="match status" value="1"/>
</dbReference>
<dbReference type="InterPro" id="IPR016270">
    <property type="entry name" value="PGS1"/>
</dbReference>
<name>A0AAV5QER5_9ASCO</name>
<comment type="catalytic activity">
    <reaction evidence="9 10">
        <text>a CDP-1,2-diacyl-sn-glycerol + sn-glycerol 3-phosphate = a 1,2-diacyl-sn-glycero-3-phospho-(1'-sn-glycero-3'-phosphate) + CMP + H(+)</text>
        <dbReference type="Rhea" id="RHEA:12593"/>
        <dbReference type="ChEBI" id="CHEBI:15378"/>
        <dbReference type="ChEBI" id="CHEBI:57597"/>
        <dbReference type="ChEBI" id="CHEBI:58332"/>
        <dbReference type="ChEBI" id="CHEBI:60110"/>
        <dbReference type="ChEBI" id="CHEBI:60377"/>
        <dbReference type="EC" id="2.7.8.5"/>
    </reaction>
</comment>
<dbReference type="EMBL" id="BTFZ01000001">
    <property type="protein sequence ID" value="GMM32834.1"/>
    <property type="molecule type" value="Genomic_DNA"/>
</dbReference>
<keyword evidence="7 10" id="KW-0594">Phospholipid biosynthesis</keyword>
<feature type="domain" description="PLD phosphodiesterase" evidence="11">
    <location>
        <begin position="168"/>
        <end position="194"/>
    </location>
</feature>
<evidence type="ECO:0000256" key="3">
    <source>
        <dbReference type="ARBA" id="ARBA00022516"/>
    </source>
</evidence>
<evidence type="ECO:0000256" key="5">
    <source>
        <dbReference type="ARBA" id="ARBA00022737"/>
    </source>
</evidence>
<dbReference type="EC" id="2.7.8.5" evidence="10"/>
<evidence type="ECO:0000313" key="12">
    <source>
        <dbReference type="EMBL" id="GMM32834.1"/>
    </source>
</evidence>
<keyword evidence="4 10" id="KW-0808">Transferase</keyword>
<evidence type="ECO:0000256" key="2">
    <source>
        <dbReference type="ARBA" id="ARBA00010682"/>
    </source>
</evidence>
<dbReference type="RefSeq" id="XP_064849834.1">
    <property type="nucleotide sequence ID" value="XM_064993762.1"/>
</dbReference>
<dbReference type="CDD" id="cd09135">
    <property type="entry name" value="PLDc_PGS1_euk_1"/>
    <property type="match status" value="1"/>
</dbReference>
<dbReference type="InterPro" id="IPR001736">
    <property type="entry name" value="PLipase_D/transphosphatidylase"/>
</dbReference>
<dbReference type="SMART" id="SM00155">
    <property type="entry name" value="PLDc"/>
    <property type="match status" value="2"/>
</dbReference>
<sequence length="532" mass="61676">MIGSATISYFKNHAVSYMNRNYSTNTKLGFHPRVNSVISQLNMIAPRFLLKDDEIDILTEPKDFYNQLKEKISSADERIFLSSLYIGKTQHELIDCLSQALEAKPNLKLHILIDYLRATREYPNPSSLTTVSTLLKKFGNHRVDIRLYHTPKLSGMSEKIVPKRFNEGFGLQHMKIYGFDDEVIISGANLSEDYFSNRQDRYYVFKNVNLTDYFFNLGKLISQLSHKVSYLPHRDKILIDWPTKNLTADPKLNLERFLVETTHLLEPILHGERVAHYDNDEYQKIIEKDLQIKEIENKKFAEDPEYNDRNTIVFPVSQLTPLLKPDISTEKPAILRLLSYLDSSTVSWTFTAGYFNMEPEIKRRLLTATSKSGEVITASPKANSFFKSSWPSKYIPPAYLYLCEQFLREVNGQEKENNIKVKEWEKGVVNTENGWSYHAKGIWISEPDETIPSITVIGSSNYTKRSYSLDLETNVVLITKDEKLKRKMQSEIDNINQHTRELSIKDFEDNKDPDRNISWGVKILAKIFANRL</sequence>
<dbReference type="Pfam" id="PF00614">
    <property type="entry name" value="PLDc"/>
    <property type="match status" value="1"/>
</dbReference>
<keyword evidence="13" id="KW-1185">Reference proteome</keyword>
<dbReference type="GO" id="GO:0032049">
    <property type="term" value="P:cardiolipin biosynthetic process"/>
    <property type="evidence" value="ECO:0007669"/>
    <property type="project" value="InterPro"/>
</dbReference>
<evidence type="ECO:0000256" key="7">
    <source>
        <dbReference type="ARBA" id="ARBA00023209"/>
    </source>
</evidence>
<protein>
    <recommendedName>
        <fullName evidence="10">CDP-diacylglycerol--glycerol-3-phosphate 3-phosphatidyltransferase</fullName>
        <ecNumber evidence="10">2.7.8.5</ecNumber>
    </recommendedName>
</protein>
<evidence type="ECO:0000313" key="13">
    <source>
        <dbReference type="Proteomes" id="UP001360560"/>
    </source>
</evidence>
<evidence type="ECO:0000256" key="6">
    <source>
        <dbReference type="ARBA" id="ARBA00023098"/>
    </source>
</evidence>
<keyword evidence="3 10" id="KW-0444">Lipid biosynthesis</keyword>